<evidence type="ECO:0000313" key="3">
    <source>
        <dbReference type="Proteomes" id="UP000054321"/>
    </source>
</evidence>
<dbReference type="Proteomes" id="UP000054321">
    <property type="component" value="Unassembled WGS sequence"/>
</dbReference>
<organism evidence="2 3">
    <name type="scientific">Oidiodendron maius (strain Zn)</name>
    <dbReference type="NCBI Taxonomy" id="913774"/>
    <lineage>
        <taxon>Eukaryota</taxon>
        <taxon>Fungi</taxon>
        <taxon>Dikarya</taxon>
        <taxon>Ascomycota</taxon>
        <taxon>Pezizomycotina</taxon>
        <taxon>Leotiomycetes</taxon>
        <taxon>Leotiomycetes incertae sedis</taxon>
        <taxon>Myxotrichaceae</taxon>
        <taxon>Oidiodendron</taxon>
    </lineage>
</organism>
<sequence length="321" mass="36674">MDPETIAAKEKYRTPKPKSRPIHQLSQFGKRIAKNPYARALATPLRACRATNVTLPRFFLQDLSLVVHPETKEPWWVPRGLARKYPLPWGKEDLPSSTRSMGPKAYILARQHALAGLPRGKPLAKLQILESSFPIKVRERGSLQQIIENAKIRPDIDTFVLELLRRRASEQLAYVTKLGAYILKCADWKEAIMPETHASAILWIGGVPEEQRKFDSIIEPPEFATVDIVTKSGKRRIPVHNLEMLLGGEHLQRLKDTFDIFKEEFLIIKNARLTVELEMKLWQLQGFLAEHGQFLDVGHSEEDKPAIVQEEEMARDLIIEG</sequence>
<dbReference type="HOGENOM" id="CLU_033344_0_0_1"/>
<dbReference type="EMBL" id="KN832888">
    <property type="protein sequence ID" value="KIM95133.1"/>
    <property type="molecule type" value="Genomic_DNA"/>
</dbReference>
<accession>A0A0C3C8C5</accession>
<dbReference type="AlphaFoldDB" id="A0A0C3C8C5"/>
<proteinExistence type="predicted"/>
<keyword evidence="3" id="KW-1185">Reference proteome</keyword>
<evidence type="ECO:0000256" key="1">
    <source>
        <dbReference type="SAM" id="MobiDB-lite"/>
    </source>
</evidence>
<dbReference type="OrthoDB" id="3363286at2759"/>
<name>A0A0C3C8C5_OIDMZ</name>
<feature type="region of interest" description="Disordered" evidence="1">
    <location>
        <begin position="1"/>
        <end position="23"/>
    </location>
</feature>
<reference evidence="2 3" key="1">
    <citation type="submission" date="2014-04" db="EMBL/GenBank/DDBJ databases">
        <authorList>
            <consortium name="DOE Joint Genome Institute"/>
            <person name="Kuo A."/>
            <person name="Martino E."/>
            <person name="Perotto S."/>
            <person name="Kohler A."/>
            <person name="Nagy L.G."/>
            <person name="Floudas D."/>
            <person name="Copeland A."/>
            <person name="Barry K.W."/>
            <person name="Cichocki N."/>
            <person name="Veneault-Fourrey C."/>
            <person name="LaButti K."/>
            <person name="Lindquist E.A."/>
            <person name="Lipzen A."/>
            <person name="Lundell T."/>
            <person name="Morin E."/>
            <person name="Murat C."/>
            <person name="Sun H."/>
            <person name="Tunlid A."/>
            <person name="Henrissat B."/>
            <person name="Grigoriev I.V."/>
            <person name="Hibbett D.S."/>
            <person name="Martin F."/>
            <person name="Nordberg H.P."/>
            <person name="Cantor M.N."/>
            <person name="Hua S.X."/>
        </authorList>
    </citation>
    <scope>NUCLEOTIDE SEQUENCE [LARGE SCALE GENOMIC DNA]</scope>
    <source>
        <strain evidence="2 3">Zn</strain>
    </source>
</reference>
<dbReference type="InParanoid" id="A0A0C3C8C5"/>
<dbReference type="STRING" id="913774.A0A0C3C8C5"/>
<protein>
    <submittedName>
        <fullName evidence="2">Uncharacterized protein</fullName>
    </submittedName>
</protein>
<reference evidence="3" key="2">
    <citation type="submission" date="2015-01" db="EMBL/GenBank/DDBJ databases">
        <title>Evolutionary Origins and Diversification of the Mycorrhizal Mutualists.</title>
        <authorList>
            <consortium name="DOE Joint Genome Institute"/>
            <consortium name="Mycorrhizal Genomics Consortium"/>
            <person name="Kohler A."/>
            <person name="Kuo A."/>
            <person name="Nagy L.G."/>
            <person name="Floudas D."/>
            <person name="Copeland A."/>
            <person name="Barry K.W."/>
            <person name="Cichocki N."/>
            <person name="Veneault-Fourrey C."/>
            <person name="LaButti K."/>
            <person name="Lindquist E.A."/>
            <person name="Lipzen A."/>
            <person name="Lundell T."/>
            <person name="Morin E."/>
            <person name="Murat C."/>
            <person name="Riley R."/>
            <person name="Ohm R."/>
            <person name="Sun H."/>
            <person name="Tunlid A."/>
            <person name="Henrissat B."/>
            <person name="Grigoriev I.V."/>
            <person name="Hibbett D.S."/>
            <person name="Martin F."/>
        </authorList>
    </citation>
    <scope>NUCLEOTIDE SEQUENCE [LARGE SCALE GENOMIC DNA]</scope>
    <source>
        <strain evidence="3">Zn</strain>
    </source>
</reference>
<evidence type="ECO:0000313" key="2">
    <source>
        <dbReference type="EMBL" id="KIM95133.1"/>
    </source>
</evidence>
<gene>
    <name evidence="2" type="ORF">OIDMADRAFT_135244</name>
</gene>